<accession>A0A4Y5N1X3</accession>
<reference evidence="13" key="1">
    <citation type="journal article" date="2019" name="Plant Mol. Biol.">
        <title>Caught in action: fine-scale plastome evolution in the parasitic plants of Cuscuta section Ceratophorae (Convolvulaceae).</title>
        <authorList>
            <person name="Banerjee A."/>
            <person name="Stefanovic S."/>
        </authorList>
    </citation>
    <scope>NUCLEOTIDE SEQUENCE</scope>
</reference>
<dbReference type="PANTHER" id="PTHR13501:SF10">
    <property type="entry name" value="LARGE RIBOSOMAL SUBUNIT PROTEIN UL22M"/>
    <property type="match status" value="1"/>
</dbReference>
<comment type="function">
    <text evidence="2">This protein binds specifically to 23S rRNA.</text>
</comment>
<evidence type="ECO:0000256" key="2">
    <source>
        <dbReference type="ARBA" id="ARBA00003611"/>
    </source>
</evidence>
<dbReference type="AlphaFoldDB" id="A0A4Y5N1X3"/>
<evidence type="ECO:0000256" key="10">
    <source>
        <dbReference type="ARBA" id="ARBA00023274"/>
    </source>
</evidence>
<evidence type="ECO:0000256" key="6">
    <source>
        <dbReference type="ARBA" id="ARBA00022640"/>
    </source>
</evidence>
<dbReference type="SUPFAM" id="SSF54843">
    <property type="entry name" value="Ribosomal protein L22"/>
    <property type="match status" value="1"/>
</dbReference>
<evidence type="ECO:0000256" key="8">
    <source>
        <dbReference type="ARBA" id="ARBA00022884"/>
    </source>
</evidence>
<evidence type="ECO:0000256" key="12">
    <source>
        <dbReference type="RuleBase" id="RU004005"/>
    </source>
</evidence>
<keyword evidence="8" id="KW-0694">RNA-binding</keyword>
<keyword evidence="7" id="KW-0699">rRNA-binding</keyword>
<dbReference type="PANTHER" id="PTHR13501">
    <property type="entry name" value="CHLOROPLAST 50S RIBOSOMAL PROTEIN L22-RELATED"/>
    <property type="match status" value="1"/>
</dbReference>
<dbReference type="CDD" id="cd00336">
    <property type="entry name" value="Ribosomal_L22"/>
    <property type="match status" value="1"/>
</dbReference>
<organism evidence="13">
    <name type="scientific">Cuscuta boldinghii</name>
    <dbReference type="NCBI Taxonomy" id="437623"/>
    <lineage>
        <taxon>Eukaryota</taxon>
        <taxon>Viridiplantae</taxon>
        <taxon>Streptophyta</taxon>
        <taxon>Embryophyta</taxon>
        <taxon>Tracheophyta</taxon>
        <taxon>Spermatophyta</taxon>
        <taxon>Magnoliopsida</taxon>
        <taxon>eudicotyledons</taxon>
        <taxon>Gunneridae</taxon>
        <taxon>Pentapetalae</taxon>
        <taxon>asterids</taxon>
        <taxon>lamiids</taxon>
        <taxon>Solanales</taxon>
        <taxon>Convolvulaceae</taxon>
        <taxon>Cuscuteae</taxon>
        <taxon>Cuscuta</taxon>
        <taxon>Cuscuta subgen. Grammica</taxon>
        <taxon>Cuscuta sect. Ceratophorae</taxon>
    </lineage>
</organism>
<evidence type="ECO:0000256" key="9">
    <source>
        <dbReference type="ARBA" id="ARBA00022980"/>
    </source>
</evidence>
<evidence type="ECO:0000313" key="13">
    <source>
        <dbReference type="EMBL" id="QCW07723.1"/>
    </source>
</evidence>
<evidence type="ECO:0000256" key="5">
    <source>
        <dbReference type="ARBA" id="ARBA00011838"/>
    </source>
</evidence>
<geneLocation type="plastid" evidence="13"/>
<evidence type="ECO:0000256" key="11">
    <source>
        <dbReference type="ARBA" id="ARBA00035285"/>
    </source>
</evidence>
<comment type="function">
    <text evidence="1">The globular domain of the protein is located near the polypeptide exit tunnel on the outside of the subunit, while an extended beta-hairpin is found that lines the wall of the exit tunnel in the center of the 70S ribosome.</text>
</comment>
<evidence type="ECO:0000256" key="3">
    <source>
        <dbReference type="ARBA" id="ARBA00004474"/>
    </source>
</evidence>
<comment type="subcellular location">
    <subcellularLocation>
        <location evidence="3">Plastid</location>
    </subcellularLocation>
</comment>
<dbReference type="Gene3D" id="3.90.470.10">
    <property type="entry name" value="Ribosomal protein L22/L17"/>
    <property type="match status" value="1"/>
</dbReference>
<dbReference type="GO" id="GO:0019843">
    <property type="term" value="F:rRNA binding"/>
    <property type="evidence" value="ECO:0007669"/>
    <property type="project" value="UniProtKB-KW"/>
</dbReference>
<proteinExistence type="inferred from homology"/>
<dbReference type="GO" id="GO:0003735">
    <property type="term" value="F:structural constituent of ribosome"/>
    <property type="evidence" value="ECO:0007669"/>
    <property type="project" value="InterPro"/>
</dbReference>
<sequence>MYYMQNKKKPEVYAFSQNISISADKARRVIDQIRGRSYAETILILELLPYRAAYPIFKLVYSAASNASYTLFSNKENLVISKAEVNERPSIKRLRLRARGRSSTIKRATCHITIVLTDLSFDFNESVESKPTKNSLNKLYLNLRGLWDKK</sequence>
<dbReference type="InterPro" id="IPR005727">
    <property type="entry name" value="Ribosomal_uL22_bac/chlpt-type"/>
</dbReference>
<dbReference type="InterPro" id="IPR018260">
    <property type="entry name" value="Ribosomal_uL22_CS"/>
</dbReference>
<comment type="subunit">
    <text evidence="5">Part of the 50S ribosomal subunit.</text>
</comment>
<dbReference type="GO" id="GO:0009536">
    <property type="term" value="C:plastid"/>
    <property type="evidence" value="ECO:0007669"/>
    <property type="project" value="UniProtKB-SubCell"/>
</dbReference>
<comment type="similarity">
    <text evidence="4 12">Belongs to the universal ribosomal protein uL22 family.</text>
</comment>
<dbReference type="EMBL" id="MK881074">
    <property type="protein sequence ID" value="QCW07723.1"/>
    <property type="molecule type" value="Genomic_DNA"/>
</dbReference>
<dbReference type="NCBIfam" id="TIGR01044">
    <property type="entry name" value="rplV_bact"/>
    <property type="match status" value="1"/>
</dbReference>
<dbReference type="RefSeq" id="YP_009663793.1">
    <property type="nucleotide sequence ID" value="NC_042949.1"/>
</dbReference>
<gene>
    <name evidence="13" type="primary">rpl22</name>
</gene>
<evidence type="ECO:0000256" key="7">
    <source>
        <dbReference type="ARBA" id="ARBA00022730"/>
    </source>
</evidence>
<protein>
    <recommendedName>
        <fullName evidence="11">Large ribosomal subunit protein uL22c</fullName>
    </recommendedName>
</protein>
<dbReference type="HAMAP" id="MF_01331_B">
    <property type="entry name" value="Ribosomal_uL22_B"/>
    <property type="match status" value="1"/>
</dbReference>
<dbReference type="PROSITE" id="PS00464">
    <property type="entry name" value="RIBOSOMAL_L22"/>
    <property type="match status" value="1"/>
</dbReference>
<dbReference type="InterPro" id="IPR036394">
    <property type="entry name" value="Ribosomal_uL22_sf"/>
</dbReference>
<dbReference type="GO" id="GO:0006412">
    <property type="term" value="P:translation"/>
    <property type="evidence" value="ECO:0007669"/>
    <property type="project" value="InterPro"/>
</dbReference>
<dbReference type="GO" id="GO:0015934">
    <property type="term" value="C:large ribosomal subunit"/>
    <property type="evidence" value="ECO:0007669"/>
    <property type="project" value="InterPro"/>
</dbReference>
<dbReference type="InterPro" id="IPR047867">
    <property type="entry name" value="Ribosomal_uL22_bac/org-type"/>
</dbReference>
<dbReference type="Pfam" id="PF00237">
    <property type="entry name" value="Ribosomal_L22"/>
    <property type="match status" value="1"/>
</dbReference>
<keyword evidence="6 13" id="KW-0934">Plastid</keyword>
<name>A0A4Y5N1X3_9ASTE</name>
<dbReference type="InterPro" id="IPR001063">
    <property type="entry name" value="Ribosomal_uL22"/>
</dbReference>
<keyword evidence="10 12" id="KW-0687">Ribonucleoprotein</keyword>
<dbReference type="GeneID" id="40512749"/>
<evidence type="ECO:0000256" key="4">
    <source>
        <dbReference type="ARBA" id="ARBA00009451"/>
    </source>
</evidence>
<evidence type="ECO:0000256" key="1">
    <source>
        <dbReference type="ARBA" id="ARBA00003478"/>
    </source>
</evidence>
<keyword evidence="9 12" id="KW-0689">Ribosomal protein</keyword>